<dbReference type="EMBL" id="SRLO01000409">
    <property type="protein sequence ID" value="TNN57253.1"/>
    <property type="molecule type" value="Genomic_DNA"/>
</dbReference>
<dbReference type="AlphaFoldDB" id="A0A4Z2GWV6"/>
<accession>A0A4Z2GWV6</accession>
<evidence type="ECO:0000256" key="1">
    <source>
        <dbReference type="SAM" id="MobiDB-lite"/>
    </source>
</evidence>
<evidence type="ECO:0000313" key="2">
    <source>
        <dbReference type="EMBL" id="TNN57253.1"/>
    </source>
</evidence>
<organism evidence="2 3">
    <name type="scientific">Liparis tanakae</name>
    <name type="common">Tanaka's snailfish</name>
    <dbReference type="NCBI Taxonomy" id="230148"/>
    <lineage>
        <taxon>Eukaryota</taxon>
        <taxon>Metazoa</taxon>
        <taxon>Chordata</taxon>
        <taxon>Craniata</taxon>
        <taxon>Vertebrata</taxon>
        <taxon>Euteleostomi</taxon>
        <taxon>Actinopterygii</taxon>
        <taxon>Neopterygii</taxon>
        <taxon>Teleostei</taxon>
        <taxon>Neoteleostei</taxon>
        <taxon>Acanthomorphata</taxon>
        <taxon>Eupercaria</taxon>
        <taxon>Perciformes</taxon>
        <taxon>Cottioidei</taxon>
        <taxon>Cottales</taxon>
        <taxon>Liparidae</taxon>
        <taxon>Liparis</taxon>
    </lineage>
</organism>
<keyword evidence="3" id="KW-1185">Reference proteome</keyword>
<sequence>MDVSHDGDGLRGEKGTLLSPIASVPNPLRGKRHVFPPPPVLTDPPASGGEELSIQSVDWICPALFS</sequence>
<proteinExistence type="predicted"/>
<feature type="region of interest" description="Disordered" evidence="1">
    <location>
        <begin position="1"/>
        <end position="50"/>
    </location>
</feature>
<name>A0A4Z2GWV6_9TELE</name>
<protein>
    <submittedName>
        <fullName evidence="2">Uncharacterized protein</fullName>
    </submittedName>
</protein>
<comment type="caution">
    <text evidence="2">The sequence shown here is derived from an EMBL/GenBank/DDBJ whole genome shotgun (WGS) entry which is preliminary data.</text>
</comment>
<gene>
    <name evidence="2" type="ORF">EYF80_032512</name>
</gene>
<reference evidence="2 3" key="1">
    <citation type="submission" date="2019-03" db="EMBL/GenBank/DDBJ databases">
        <title>First draft genome of Liparis tanakae, snailfish: a comprehensive survey of snailfish specific genes.</title>
        <authorList>
            <person name="Kim W."/>
            <person name="Song I."/>
            <person name="Jeong J.-H."/>
            <person name="Kim D."/>
            <person name="Kim S."/>
            <person name="Ryu S."/>
            <person name="Song J.Y."/>
            <person name="Lee S.K."/>
        </authorList>
    </citation>
    <scope>NUCLEOTIDE SEQUENCE [LARGE SCALE GENOMIC DNA]</scope>
    <source>
        <tissue evidence="2">Muscle</tissue>
    </source>
</reference>
<evidence type="ECO:0000313" key="3">
    <source>
        <dbReference type="Proteomes" id="UP000314294"/>
    </source>
</evidence>
<feature type="compositionally biased region" description="Basic and acidic residues" evidence="1">
    <location>
        <begin position="1"/>
        <end position="14"/>
    </location>
</feature>
<dbReference type="Proteomes" id="UP000314294">
    <property type="component" value="Unassembled WGS sequence"/>
</dbReference>